<proteinExistence type="predicted"/>
<sequence>MEGIPLTTLISFADVLEGGYSKYNAPYHNAIHAADVTQTVHSILLQTGAMHWFTDLEILAIFFSTSIHDYGHTGTTNSFHIQTRSEVALLYNDMSVLENYHVSAVYQLLQKPELNILVNLTQEEWR</sequence>
<protein>
    <submittedName>
        <fullName evidence="1">Calcium/calmodulin-dependent 3',5'-cyclic nucleotide phosphodiesterase 1A</fullName>
    </submittedName>
</protein>
<evidence type="ECO:0000313" key="1">
    <source>
        <dbReference type="EMBL" id="KAH8018170.1"/>
    </source>
</evidence>
<reference evidence="1" key="1">
    <citation type="submission" date="2021-08" db="EMBL/GenBank/DDBJ databases">
        <title>The first chromosome-level gecko genome reveals the dynamic sex chromosomes of Neotropical dwarf geckos (Sphaerodactylidae: Sphaerodactylus).</title>
        <authorList>
            <person name="Pinto B.J."/>
            <person name="Keating S.E."/>
            <person name="Gamble T."/>
        </authorList>
    </citation>
    <scope>NUCLEOTIDE SEQUENCE</scope>
    <source>
        <strain evidence="1">TG3544</strain>
    </source>
</reference>
<organism evidence="1 2">
    <name type="scientific">Sphaerodactylus townsendi</name>
    <dbReference type="NCBI Taxonomy" id="933632"/>
    <lineage>
        <taxon>Eukaryota</taxon>
        <taxon>Metazoa</taxon>
        <taxon>Chordata</taxon>
        <taxon>Craniata</taxon>
        <taxon>Vertebrata</taxon>
        <taxon>Euteleostomi</taxon>
        <taxon>Lepidosauria</taxon>
        <taxon>Squamata</taxon>
        <taxon>Bifurcata</taxon>
        <taxon>Gekkota</taxon>
        <taxon>Sphaerodactylidae</taxon>
        <taxon>Sphaerodactylus</taxon>
    </lineage>
</organism>
<comment type="caution">
    <text evidence="1">The sequence shown here is derived from an EMBL/GenBank/DDBJ whole genome shotgun (WGS) entry which is preliminary data.</text>
</comment>
<gene>
    <name evidence="1" type="primary">PDE1A_2</name>
    <name evidence="1" type="ORF">K3G42_033750</name>
</gene>
<accession>A0ACB8GEH1</accession>
<evidence type="ECO:0000313" key="2">
    <source>
        <dbReference type="Proteomes" id="UP000827872"/>
    </source>
</evidence>
<name>A0ACB8GEH1_9SAUR</name>
<dbReference type="Proteomes" id="UP000827872">
    <property type="component" value="Linkage Group LG01"/>
</dbReference>
<keyword evidence="2" id="KW-1185">Reference proteome</keyword>
<dbReference type="EMBL" id="CM037614">
    <property type="protein sequence ID" value="KAH8018170.1"/>
    <property type="molecule type" value="Genomic_DNA"/>
</dbReference>